<dbReference type="GO" id="GO:0004553">
    <property type="term" value="F:hydrolase activity, hydrolyzing O-glycosyl compounds"/>
    <property type="evidence" value="ECO:0007669"/>
    <property type="project" value="InterPro"/>
</dbReference>
<comment type="similarity">
    <text evidence="2">Belongs to the virb1 family.</text>
</comment>
<dbReference type="Gene3D" id="1.25.20.10">
    <property type="entry name" value="Bacterial muramidases"/>
    <property type="match status" value="1"/>
</dbReference>
<name>A0A6I4TBP2_9SPHN</name>
<keyword evidence="7" id="KW-1185">Reference proteome</keyword>
<feature type="chain" id="PRO_5026069839" evidence="4">
    <location>
        <begin position="32"/>
        <end position="593"/>
    </location>
</feature>
<feature type="domain" description="Transglycosylase SLT" evidence="5">
    <location>
        <begin position="420"/>
        <end position="528"/>
    </location>
</feature>
<dbReference type="SUPFAM" id="SSF48435">
    <property type="entry name" value="Bacterial muramidases"/>
    <property type="match status" value="1"/>
</dbReference>
<protein>
    <submittedName>
        <fullName evidence="6">Transglycosylase SLT domain-containing protein</fullName>
    </submittedName>
</protein>
<feature type="signal peptide" evidence="4">
    <location>
        <begin position="1"/>
        <end position="31"/>
    </location>
</feature>
<dbReference type="InterPro" id="IPR008258">
    <property type="entry name" value="Transglycosylase_SLT_dom_1"/>
</dbReference>
<dbReference type="PANTHER" id="PTHR37423">
    <property type="entry name" value="SOLUBLE LYTIC MUREIN TRANSGLYCOSYLASE-RELATED"/>
    <property type="match status" value="1"/>
</dbReference>
<dbReference type="Proteomes" id="UP000439522">
    <property type="component" value="Unassembled WGS sequence"/>
</dbReference>
<dbReference type="AlphaFoldDB" id="A0A6I4TBP2"/>
<comment type="caution">
    <text evidence="6">The sequence shown here is derived from an EMBL/GenBank/DDBJ whole genome shotgun (WGS) entry which is preliminary data.</text>
</comment>
<evidence type="ECO:0000256" key="3">
    <source>
        <dbReference type="ARBA" id="ARBA00022729"/>
    </source>
</evidence>
<dbReference type="Gene3D" id="1.10.530.10">
    <property type="match status" value="1"/>
</dbReference>
<keyword evidence="3 4" id="KW-0732">Signal</keyword>
<dbReference type="OrthoDB" id="9815002at2"/>
<dbReference type="SUPFAM" id="SSF53955">
    <property type="entry name" value="Lysozyme-like"/>
    <property type="match status" value="1"/>
</dbReference>
<gene>
    <name evidence="6" type="ORF">GRI40_02920</name>
</gene>
<accession>A0A6I4TBP2</accession>
<dbReference type="InterPro" id="IPR023346">
    <property type="entry name" value="Lysozyme-like_dom_sf"/>
</dbReference>
<dbReference type="GO" id="GO:0042597">
    <property type="term" value="C:periplasmic space"/>
    <property type="evidence" value="ECO:0007669"/>
    <property type="project" value="InterPro"/>
</dbReference>
<evidence type="ECO:0000313" key="6">
    <source>
        <dbReference type="EMBL" id="MXO74174.1"/>
    </source>
</evidence>
<reference evidence="6 7" key="1">
    <citation type="submission" date="2019-12" db="EMBL/GenBank/DDBJ databases">
        <title>Genomic-based taxomic classification of the family Erythrobacteraceae.</title>
        <authorList>
            <person name="Xu L."/>
        </authorList>
    </citation>
    <scope>NUCLEOTIDE SEQUENCE [LARGE SCALE GENOMIC DNA]</scope>
    <source>
        <strain evidence="6 7">100921-2</strain>
    </source>
</reference>
<dbReference type="PANTHER" id="PTHR37423:SF5">
    <property type="entry name" value="SOLUBLE LYTIC MUREIN TRANSGLYCOSYLASE"/>
    <property type="match status" value="1"/>
</dbReference>
<evidence type="ECO:0000313" key="7">
    <source>
        <dbReference type="Proteomes" id="UP000439522"/>
    </source>
</evidence>
<dbReference type="CDD" id="cd13401">
    <property type="entry name" value="Slt70-like"/>
    <property type="match status" value="1"/>
</dbReference>
<evidence type="ECO:0000259" key="5">
    <source>
        <dbReference type="Pfam" id="PF01464"/>
    </source>
</evidence>
<organism evidence="6 7">
    <name type="scientific">Tsuneonella aeria</name>
    <dbReference type="NCBI Taxonomy" id="1837929"/>
    <lineage>
        <taxon>Bacteria</taxon>
        <taxon>Pseudomonadati</taxon>
        <taxon>Pseudomonadota</taxon>
        <taxon>Alphaproteobacteria</taxon>
        <taxon>Sphingomonadales</taxon>
        <taxon>Erythrobacteraceae</taxon>
        <taxon>Tsuneonella</taxon>
    </lineage>
</organism>
<evidence type="ECO:0000256" key="2">
    <source>
        <dbReference type="ARBA" id="ARBA00009387"/>
    </source>
</evidence>
<proteinExistence type="inferred from homology"/>
<evidence type="ECO:0000256" key="1">
    <source>
        <dbReference type="ARBA" id="ARBA00007734"/>
    </source>
</evidence>
<evidence type="ECO:0000256" key="4">
    <source>
        <dbReference type="SAM" id="SignalP"/>
    </source>
</evidence>
<sequence length="593" mass="63991">MDGRTEMGRRVKRAAGVLAALACAATTPALANSSAAEYFRARANATTVPELLSKSERDWYRSLFAALEAKNWAQADMMLAERPDGPLHQVARAQYYLDAASPRIELPAIEQWLAQGTHLPQSAQIAALGVKRGLTIMPGLPVPQQMVAQPSASRRVLPRSVEDGTMPADVKAAILDRIKSDDPTGARMLLDGVDAALSSAARAEWRQRVAWSYYIENQDAAALAVAQTVGSGGSGAWVGEGDWTAGLAAWRLGDCAGAAEAFQRAAGSAHNIELTAASYYWASRALVRCRQPEKAAEQLRGAARLDETLYGMLAREALGQALPGERRSADFDLADWQRLRDAPNVRTAVALAEVGQDTLADEVLRHEARIGTPSEYDALSRLARELGLPSTQLWMAANAPRGAKAQTALRYPAPRWQPTTGWQVDPALAFAHTLQESRFQAGAVSPAGARGLMQIMPSAAKDHAGRIGVAGTAADLNRPDVNLAFGQRHLAMLRDSGATRGLLPKIMAAYNAGLTPVTRWNSEVRDQGDPLLYMESIPYWETRGYVGIVMRNYWMYERQAGGVSDSRIALAQGMWPTFPELAGGGAVRLTRAD</sequence>
<dbReference type="InterPro" id="IPR008939">
    <property type="entry name" value="Lytic_TGlycosylase_superhlx_U"/>
</dbReference>
<comment type="similarity">
    <text evidence="1">Belongs to the transglycosylase Slt family.</text>
</comment>
<dbReference type="EMBL" id="WTZA01000001">
    <property type="protein sequence ID" value="MXO74174.1"/>
    <property type="molecule type" value="Genomic_DNA"/>
</dbReference>
<dbReference type="Pfam" id="PF01464">
    <property type="entry name" value="SLT"/>
    <property type="match status" value="1"/>
</dbReference>